<dbReference type="RefSeq" id="WP_265442398.1">
    <property type="nucleotide sequence ID" value="NZ_JAPFCC010000001.1"/>
</dbReference>
<protein>
    <submittedName>
        <fullName evidence="1">Uncharacterized protein</fullName>
    </submittedName>
</protein>
<proteinExistence type="predicted"/>
<dbReference type="Proteomes" id="UP001209854">
    <property type="component" value="Unassembled WGS sequence"/>
</dbReference>
<keyword evidence="2" id="KW-1185">Reference proteome</keyword>
<gene>
    <name evidence="1" type="ORF">NX722_27380</name>
</gene>
<dbReference type="EMBL" id="JAPFCC010000001">
    <property type="protein sequence ID" value="MCW7556286.1"/>
    <property type="molecule type" value="Genomic_DNA"/>
</dbReference>
<reference evidence="1 2" key="1">
    <citation type="submission" date="2022-10" db="EMBL/GenBank/DDBJ databases">
        <title>High-quality genome sequences of two octocoral-associated bacteria, Endozoicomonas euniceicola EF212 and Endozoicomonas gorgoniicola PS125.</title>
        <authorList>
            <person name="Chiou Y.-J."/>
            <person name="Chen Y.-H."/>
        </authorList>
    </citation>
    <scope>NUCLEOTIDE SEQUENCE [LARGE SCALE GENOMIC DNA]</scope>
    <source>
        <strain evidence="1 2">PS125</strain>
    </source>
</reference>
<evidence type="ECO:0000313" key="2">
    <source>
        <dbReference type="Proteomes" id="UP001209854"/>
    </source>
</evidence>
<evidence type="ECO:0000313" key="1">
    <source>
        <dbReference type="EMBL" id="MCW7556286.1"/>
    </source>
</evidence>
<name>A0ABT3N3S8_9GAMM</name>
<organism evidence="1 2">
    <name type="scientific">Endozoicomonas gorgoniicola</name>
    <dbReference type="NCBI Taxonomy" id="1234144"/>
    <lineage>
        <taxon>Bacteria</taxon>
        <taxon>Pseudomonadati</taxon>
        <taxon>Pseudomonadota</taxon>
        <taxon>Gammaproteobacteria</taxon>
        <taxon>Oceanospirillales</taxon>
        <taxon>Endozoicomonadaceae</taxon>
        <taxon>Endozoicomonas</taxon>
    </lineage>
</organism>
<comment type="caution">
    <text evidence="1">The sequence shown here is derived from an EMBL/GenBank/DDBJ whole genome shotgun (WGS) entry which is preliminary data.</text>
</comment>
<sequence length="155" mass="17965">MNSGIRFFNLPISHSKHSDLSYFDLEGLIEAEDIYDKQIAQSSLTGDQVQKKAAFMFVFKDKNIKLALHLGKHVAAELYRSIHNPEAVRNIFLNHKENRDEASYVLTWQFYSVMADYLDSQRSGCFACFGREGREGRVLDKISELVTQDFCRYRN</sequence>
<accession>A0ABT3N3S8</accession>